<evidence type="ECO:0000313" key="4">
    <source>
        <dbReference type="EMBL" id="MBP0447377.1"/>
    </source>
</evidence>
<dbReference type="SUPFAM" id="SSF53335">
    <property type="entry name" value="S-adenosyl-L-methionine-dependent methyltransferases"/>
    <property type="match status" value="1"/>
</dbReference>
<evidence type="ECO:0000256" key="1">
    <source>
        <dbReference type="ARBA" id="ARBA00022603"/>
    </source>
</evidence>
<proteinExistence type="predicted"/>
<dbReference type="EMBL" id="JAGIZB010000033">
    <property type="protein sequence ID" value="MBP0447377.1"/>
    <property type="molecule type" value="Genomic_DNA"/>
</dbReference>
<reference evidence="4 5" key="1">
    <citation type="submission" date="2021-03" db="EMBL/GenBank/DDBJ databases">
        <authorList>
            <person name="So Y."/>
        </authorList>
    </citation>
    <scope>NUCLEOTIDE SEQUENCE [LARGE SCALE GENOMIC DNA]</scope>
    <source>
        <strain evidence="4 5">SSH11</strain>
    </source>
</reference>
<keyword evidence="2" id="KW-0808">Transferase</keyword>
<dbReference type="PANTHER" id="PTHR13090:SF1">
    <property type="entry name" value="ARGININE-HYDROXYLASE NDUFAF5, MITOCHONDRIAL"/>
    <property type="match status" value="1"/>
</dbReference>
<organism evidence="4 5">
    <name type="scientific">Pararoseomonas baculiformis</name>
    <dbReference type="NCBI Taxonomy" id="2820812"/>
    <lineage>
        <taxon>Bacteria</taxon>
        <taxon>Pseudomonadati</taxon>
        <taxon>Pseudomonadota</taxon>
        <taxon>Alphaproteobacteria</taxon>
        <taxon>Acetobacterales</taxon>
        <taxon>Acetobacteraceae</taxon>
        <taxon>Pararoseomonas</taxon>
    </lineage>
</organism>
<comment type="caution">
    <text evidence="4">The sequence shown here is derived from an EMBL/GenBank/DDBJ whole genome shotgun (WGS) entry which is preliminary data.</text>
</comment>
<dbReference type="Gene3D" id="3.40.50.150">
    <property type="entry name" value="Vaccinia Virus protein VP39"/>
    <property type="match status" value="1"/>
</dbReference>
<dbReference type="GO" id="GO:0008168">
    <property type="term" value="F:methyltransferase activity"/>
    <property type="evidence" value="ECO:0007669"/>
    <property type="project" value="UniProtKB-KW"/>
</dbReference>
<keyword evidence="1 4" id="KW-0489">Methyltransferase</keyword>
<protein>
    <submittedName>
        <fullName evidence="4">Methyltransferase domain-containing protein</fullName>
    </submittedName>
</protein>
<accession>A0ABS4AK04</accession>
<dbReference type="RefSeq" id="WP_209381644.1">
    <property type="nucleotide sequence ID" value="NZ_JAGIZB010000033.1"/>
</dbReference>
<evidence type="ECO:0000313" key="5">
    <source>
        <dbReference type="Proteomes" id="UP000681594"/>
    </source>
</evidence>
<dbReference type="GO" id="GO:0032259">
    <property type="term" value="P:methylation"/>
    <property type="evidence" value="ECO:0007669"/>
    <property type="project" value="UniProtKB-KW"/>
</dbReference>
<dbReference type="InterPro" id="IPR029063">
    <property type="entry name" value="SAM-dependent_MTases_sf"/>
</dbReference>
<keyword evidence="5" id="KW-1185">Reference proteome</keyword>
<sequence>MRGMSAPHLIFDRRLLRRRRDRAAQTQHRVTPVLEALAERLLDRLDDTTRRFACALEIGGRGLIAPALRGRGVDTVVSMDLSPRLAAGAGGLALVGDEEWLPFASGSFDLVVANLSLHWVNDLPGALAQIRQAMAPDGLFLATMPALGTLQPLREVLTGADASLRGGAAPRVSPFPELRDGAGLLQRAGFALPVADLEDVALAYRDPLLLLRDLQAAGETNAVLSRDNRIPPRALFPSALASLPAGPDGVPVTLRLLTLTGWSPGPDQPRPARPGSATARLADALGVPEQKTGEKPH</sequence>
<dbReference type="InterPro" id="IPR050602">
    <property type="entry name" value="Malonyl-ACP_OMT"/>
</dbReference>
<name>A0ABS4AK04_9PROT</name>
<dbReference type="Proteomes" id="UP000681594">
    <property type="component" value="Unassembled WGS sequence"/>
</dbReference>
<dbReference type="PANTHER" id="PTHR13090">
    <property type="entry name" value="ARGININE-HYDROXYLASE NDUFAF5, MITOCHONDRIAL"/>
    <property type="match status" value="1"/>
</dbReference>
<dbReference type="CDD" id="cd02440">
    <property type="entry name" value="AdoMet_MTases"/>
    <property type="match status" value="1"/>
</dbReference>
<evidence type="ECO:0000256" key="3">
    <source>
        <dbReference type="SAM" id="MobiDB-lite"/>
    </source>
</evidence>
<evidence type="ECO:0000256" key="2">
    <source>
        <dbReference type="ARBA" id="ARBA00022679"/>
    </source>
</evidence>
<dbReference type="Pfam" id="PF13489">
    <property type="entry name" value="Methyltransf_23"/>
    <property type="match status" value="1"/>
</dbReference>
<feature type="region of interest" description="Disordered" evidence="3">
    <location>
        <begin position="261"/>
        <end position="297"/>
    </location>
</feature>
<gene>
    <name evidence="4" type="ORF">J8J14_21655</name>
</gene>